<dbReference type="Pfam" id="PF01359">
    <property type="entry name" value="Transposase_1"/>
    <property type="match status" value="1"/>
</dbReference>
<dbReference type="OrthoDB" id="10065579at2759"/>
<name>A0A2J7Q7A0_9NEOP</name>
<comment type="caution">
    <text evidence="1">The sequence shown here is derived from an EMBL/GenBank/DDBJ whole genome shotgun (WGS) entry which is preliminary data.</text>
</comment>
<dbReference type="GO" id="GO:0003676">
    <property type="term" value="F:nucleic acid binding"/>
    <property type="evidence" value="ECO:0007669"/>
    <property type="project" value="InterPro"/>
</dbReference>
<dbReference type="InterPro" id="IPR036397">
    <property type="entry name" value="RNaseH_sf"/>
</dbReference>
<gene>
    <name evidence="1" type="ORF">B7P43_G09101</name>
</gene>
<evidence type="ECO:0008006" key="3">
    <source>
        <dbReference type="Google" id="ProtNLM"/>
    </source>
</evidence>
<evidence type="ECO:0000313" key="2">
    <source>
        <dbReference type="Proteomes" id="UP000235965"/>
    </source>
</evidence>
<dbReference type="STRING" id="105785.A0A2J7Q7A0"/>
<reference evidence="1 2" key="1">
    <citation type="submission" date="2017-12" db="EMBL/GenBank/DDBJ databases">
        <title>Hemimetabolous genomes reveal molecular basis of termite eusociality.</title>
        <authorList>
            <person name="Harrison M.C."/>
            <person name="Jongepier E."/>
            <person name="Robertson H.M."/>
            <person name="Arning N."/>
            <person name="Bitard-Feildel T."/>
            <person name="Chao H."/>
            <person name="Childers C.P."/>
            <person name="Dinh H."/>
            <person name="Doddapaneni H."/>
            <person name="Dugan S."/>
            <person name="Gowin J."/>
            <person name="Greiner C."/>
            <person name="Han Y."/>
            <person name="Hu H."/>
            <person name="Hughes D.S.T."/>
            <person name="Huylmans A.-K."/>
            <person name="Kemena C."/>
            <person name="Kremer L.P.M."/>
            <person name="Lee S.L."/>
            <person name="Lopez-Ezquerra A."/>
            <person name="Mallet L."/>
            <person name="Monroy-Kuhn J.M."/>
            <person name="Moser A."/>
            <person name="Murali S.C."/>
            <person name="Muzny D.M."/>
            <person name="Otani S."/>
            <person name="Piulachs M.-D."/>
            <person name="Poelchau M."/>
            <person name="Qu J."/>
            <person name="Schaub F."/>
            <person name="Wada-Katsumata A."/>
            <person name="Worley K.C."/>
            <person name="Xie Q."/>
            <person name="Ylla G."/>
            <person name="Poulsen M."/>
            <person name="Gibbs R.A."/>
            <person name="Schal C."/>
            <person name="Richards S."/>
            <person name="Belles X."/>
            <person name="Korb J."/>
            <person name="Bornberg-Bauer E."/>
        </authorList>
    </citation>
    <scope>NUCLEOTIDE SEQUENCE [LARGE SCALE GENOMIC DNA]</scope>
    <source>
        <tissue evidence="1">Whole body</tissue>
    </source>
</reference>
<dbReference type="PANTHER" id="PTHR46060">
    <property type="entry name" value="MARINER MOS1 TRANSPOSASE-LIKE PROTEIN"/>
    <property type="match status" value="1"/>
</dbReference>
<dbReference type="AlphaFoldDB" id="A0A2J7Q7A0"/>
<dbReference type="InterPro" id="IPR052709">
    <property type="entry name" value="Transposase-MT_Hybrid"/>
</dbReference>
<dbReference type="EMBL" id="NEVH01017446">
    <property type="protein sequence ID" value="PNF24466.1"/>
    <property type="molecule type" value="Genomic_DNA"/>
</dbReference>
<protein>
    <recommendedName>
        <fullName evidence="3">Mariner Mos1 transposase</fullName>
    </recommendedName>
</protein>
<organism evidence="1 2">
    <name type="scientific">Cryptotermes secundus</name>
    <dbReference type="NCBI Taxonomy" id="105785"/>
    <lineage>
        <taxon>Eukaryota</taxon>
        <taxon>Metazoa</taxon>
        <taxon>Ecdysozoa</taxon>
        <taxon>Arthropoda</taxon>
        <taxon>Hexapoda</taxon>
        <taxon>Insecta</taxon>
        <taxon>Pterygota</taxon>
        <taxon>Neoptera</taxon>
        <taxon>Polyneoptera</taxon>
        <taxon>Dictyoptera</taxon>
        <taxon>Blattodea</taxon>
        <taxon>Blattoidea</taxon>
        <taxon>Termitoidae</taxon>
        <taxon>Kalotermitidae</taxon>
        <taxon>Cryptotermitinae</taxon>
        <taxon>Cryptotermes</taxon>
    </lineage>
</organism>
<dbReference type="InterPro" id="IPR001888">
    <property type="entry name" value="Transposase_1"/>
</dbReference>
<keyword evidence="2" id="KW-1185">Reference proteome</keyword>
<proteinExistence type="predicted"/>
<dbReference type="PANTHER" id="PTHR46060:SF1">
    <property type="entry name" value="MARINER MOS1 TRANSPOSASE-LIKE PROTEIN"/>
    <property type="match status" value="1"/>
</dbReference>
<accession>A0A2J7Q7A0</accession>
<dbReference type="InParanoid" id="A0A2J7Q7A0"/>
<dbReference type="Proteomes" id="UP000235965">
    <property type="component" value="Unassembled WGS sequence"/>
</dbReference>
<evidence type="ECO:0000313" key="1">
    <source>
        <dbReference type="EMBL" id="PNF24466.1"/>
    </source>
</evidence>
<sequence>MSKSKVKVMLIVFFDIRGLVHHEFVPHGTIINAKFYVEVLKRLKQRVYRIRPDIADDWKLHHDNAPAHTAFLVTCFLTDSKVPMVPQPPYSPDVAPPDFFLFPHLKTPLKGHHFGTVDKVKEACTKALKDILEEAYHDAFDAWKSRWKQCIDAVGAYFEAF</sequence>
<dbReference type="Gene3D" id="3.30.420.10">
    <property type="entry name" value="Ribonuclease H-like superfamily/Ribonuclease H"/>
    <property type="match status" value="1"/>
</dbReference>